<evidence type="ECO:0000256" key="2">
    <source>
        <dbReference type="HAMAP-Rule" id="MF_00795"/>
    </source>
</evidence>
<gene>
    <name evidence="2" type="primary">cutC</name>
    <name evidence="3" type="ORF">KHY36_05820</name>
</gene>
<dbReference type="Gene3D" id="3.20.20.380">
    <property type="entry name" value="Copper homeostasis (CutC) domain"/>
    <property type="match status" value="1"/>
</dbReference>
<dbReference type="EMBL" id="JAGZGG010000010">
    <property type="protein sequence ID" value="MBS5332033.1"/>
    <property type="molecule type" value="Genomic_DNA"/>
</dbReference>
<comment type="similarity">
    <text evidence="1 2">Belongs to the CutC family.</text>
</comment>
<accession>A0A943DAB8</accession>
<evidence type="ECO:0000256" key="1">
    <source>
        <dbReference type="ARBA" id="ARBA00007768"/>
    </source>
</evidence>
<organism evidence="3 4">
    <name type="scientific">Subdoligranulum variabile</name>
    <dbReference type="NCBI Taxonomy" id="214851"/>
    <lineage>
        <taxon>Bacteria</taxon>
        <taxon>Bacillati</taxon>
        <taxon>Bacillota</taxon>
        <taxon>Clostridia</taxon>
        <taxon>Eubacteriales</taxon>
        <taxon>Oscillospiraceae</taxon>
        <taxon>Subdoligranulum</taxon>
    </lineage>
</organism>
<sequence length="248" mass="26417">MKLLEVCVDSLASARAAKQGGADRLEFCSALAVGGLTPYADLLRQIKAEMSLPVRCLMRPRAGDFLYTKEEIDLLCHQIKTLHAAGADGFVIGALTPEGTLHLPAMHALLDACDGAPVTLHRCIDVSRDLRETYRAAAALGIDTVLTSGGAENCRKGASQLAGLLRLRDELHGPEVLIGAGVNAAIIDELRAALPGARAFHASCKTLLDSGMTFRREGVPMGLPGLDEWHIQQTDAETVRAAKDAVMR</sequence>
<dbReference type="InterPro" id="IPR005627">
    <property type="entry name" value="CutC-like"/>
</dbReference>
<keyword evidence="2" id="KW-0963">Cytoplasm</keyword>
<dbReference type="PANTHER" id="PTHR12598:SF0">
    <property type="entry name" value="COPPER HOMEOSTASIS PROTEIN CUTC HOMOLOG"/>
    <property type="match status" value="1"/>
</dbReference>
<dbReference type="AlphaFoldDB" id="A0A943DAB8"/>
<dbReference type="Pfam" id="PF03932">
    <property type="entry name" value="CutC"/>
    <property type="match status" value="1"/>
</dbReference>
<dbReference type="InterPro" id="IPR036822">
    <property type="entry name" value="CutC-like_dom_sf"/>
</dbReference>
<dbReference type="Proteomes" id="UP000759273">
    <property type="component" value="Unassembled WGS sequence"/>
</dbReference>
<dbReference type="PANTHER" id="PTHR12598">
    <property type="entry name" value="COPPER HOMEOSTASIS PROTEIN CUTC"/>
    <property type="match status" value="1"/>
</dbReference>
<reference evidence="3" key="1">
    <citation type="submission" date="2021-02" db="EMBL/GenBank/DDBJ databases">
        <title>Infant gut strain persistence is associated with maternal origin, phylogeny, and functional potential including surface adhesion and iron acquisition.</title>
        <authorList>
            <person name="Lou Y.C."/>
        </authorList>
    </citation>
    <scope>NUCLEOTIDE SEQUENCE</scope>
    <source>
        <strain evidence="3">L3_101_000M1_dasL3_101_000M1_concoct_87</strain>
    </source>
</reference>
<name>A0A943DAB8_9FIRM</name>
<evidence type="ECO:0000313" key="3">
    <source>
        <dbReference type="EMBL" id="MBS5332033.1"/>
    </source>
</evidence>
<comment type="caution">
    <text evidence="3">The sequence shown here is derived from an EMBL/GenBank/DDBJ whole genome shotgun (WGS) entry which is preliminary data.</text>
</comment>
<comment type="caution">
    <text evidence="2">Once thought to be involved in copper homeostasis, experiments in E.coli have shown this is not the case.</text>
</comment>
<proteinExistence type="inferred from homology"/>
<comment type="subcellular location">
    <subcellularLocation>
        <location evidence="2">Cytoplasm</location>
    </subcellularLocation>
</comment>
<dbReference type="GO" id="GO:0005737">
    <property type="term" value="C:cytoplasm"/>
    <property type="evidence" value="ECO:0007669"/>
    <property type="project" value="UniProtKB-SubCell"/>
</dbReference>
<dbReference type="SUPFAM" id="SSF110395">
    <property type="entry name" value="CutC-like"/>
    <property type="match status" value="1"/>
</dbReference>
<protein>
    <recommendedName>
        <fullName evidence="2">PF03932 family protein CutC</fullName>
    </recommendedName>
</protein>
<dbReference type="HAMAP" id="MF_00795">
    <property type="entry name" value="CutC"/>
    <property type="match status" value="1"/>
</dbReference>
<evidence type="ECO:0000313" key="4">
    <source>
        <dbReference type="Proteomes" id="UP000759273"/>
    </source>
</evidence>
<dbReference type="GO" id="GO:0005507">
    <property type="term" value="F:copper ion binding"/>
    <property type="evidence" value="ECO:0007669"/>
    <property type="project" value="TreeGrafter"/>
</dbReference>